<dbReference type="Gramene" id="rna24536">
    <property type="protein sequence ID" value="RHN62013.1"/>
    <property type="gene ID" value="gene24536"/>
</dbReference>
<evidence type="ECO:0000256" key="1">
    <source>
        <dbReference type="SAM" id="Phobius"/>
    </source>
</evidence>
<feature type="transmembrane region" description="Helical" evidence="1">
    <location>
        <begin position="148"/>
        <end position="169"/>
    </location>
</feature>
<keyword evidence="1" id="KW-0812">Transmembrane</keyword>
<evidence type="ECO:0008006" key="4">
    <source>
        <dbReference type="Google" id="ProtNLM"/>
    </source>
</evidence>
<comment type="caution">
    <text evidence="2">The sequence shown here is derived from an EMBL/GenBank/DDBJ whole genome shotgun (WGS) entry which is preliminary data.</text>
</comment>
<feature type="transmembrane region" description="Helical" evidence="1">
    <location>
        <begin position="104"/>
        <end position="127"/>
    </location>
</feature>
<protein>
    <recommendedName>
        <fullName evidence="4">Transmembrane protein</fullName>
    </recommendedName>
</protein>
<dbReference type="EMBL" id="PSQE01000004">
    <property type="protein sequence ID" value="RHN62013.1"/>
    <property type="molecule type" value="Genomic_DNA"/>
</dbReference>
<feature type="transmembrane region" description="Helical" evidence="1">
    <location>
        <begin position="181"/>
        <end position="200"/>
    </location>
</feature>
<feature type="transmembrane region" description="Helical" evidence="1">
    <location>
        <begin position="30"/>
        <end position="52"/>
    </location>
</feature>
<name>A0A396IB85_MEDTR</name>
<reference evidence="3" key="1">
    <citation type="journal article" date="2018" name="Nat. Plants">
        <title>Whole-genome landscape of Medicago truncatula symbiotic genes.</title>
        <authorList>
            <person name="Pecrix Y."/>
            <person name="Staton S.E."/>
            <person name="Sallet E."/>
            <person name="Lelandais-Briere C."/>
            <person name="Moreau S."/>
            <person name="Carrere S."/>
            <person name="Blein T."/>
            <person name="Jardinaud M.F."/>
            <person name="Latrasse D."/>
            <person name="Zouine M."/>
            <person name="Zahm M."/>
            <person name="Kreplak J."/>
            <person name="Mayjonade B."/>
            <person name="Satge C."/>
            <person name="Perez M."/>
            <person name="Cauet S."/>
            <person name="Marande W."/>
            <person name="Chantry-Darmon C."/>
            <person name="Lopez-Roques C."/>
            <person name="Bouchez O."/>
            <person name="Berard A."/>
            <person name="Debelle F."/>
            <person name="Munos S."/>
            <person name="Bendahmane A."/>
            <person name="Berges H."/>
            <person name="Niebel A."/>
            <person name="Buitink J."/>
            <person name="Frugier F."/>
            <person name="Benhamed M."/>
            <person name="Crespi M."/>
            <person name="Gouzy J."/>
            <person name="Gamas P."/>
        </authorList>
    </citation>
    <scope>NUCLEOTIDE SEQUENCE [LARGE SCALE GENOMIC DNA]</scope>
    <source>
        <strain evidence="3">cv. Jemalong A17</strain>
    </source>
</reference>
<dbReference type="AlphaFoldDB" id="A0A396IB85"/>
<evidence type="ECO:0000313" key="3">
    <source>
        <dbReference type="Proteomes" id="UP000265566"/>
    </source>
</evidence>
<feature type="transmembrane region" description="Helical" evidence="1">
    <location>
        <begin position="234"/>
        <end position="258"/>
    </location>
</feature>
<proteinExistence type="predicted"/>
<keyword evidence="1" id="KW-0472">Membrane</keyword>
<dbReference type="Proteomes" id="UP000265566">
    <property type="component" value="Chromosome 4"/>
</dbReference>
<dbReference type="PANTHER" id="PTHR33133:SF7">
    <property type="entry name" value="F26K24.10 PROTEIN-RELATED"/>
    <property type="match status" value="1"/>
</dbReference>
<sequence length="351" mass="39205">MSTTTSIASLKLWSILSESKRIINAHSRHFLALSVIFLLPLSFSLIVSPTIFHLLSTPSNSPTIHILLRQATSLLSLQLRTEEDIRFTPKTTTSLDLPLPLPLLLLPLFFLFFLSLCSLATITHSVFHGFFGRPVKLLSTVTSLLSSFLPLLTTTILSHLILFTISLPIPLLRLSFSFSEIIRTVSAILVLALSLLIFYIRISWTLSSVIAIVENTYGIQPLRRSAHLMNGMKYTGASCFFFFASLEGIMLWSGFLLARVVSDSGSWRDWAFMVQIVLTSAVMTVLMLYNAAANTVLYMYCKALHGELAEEIVEEFAWQYVSLPFDDGKVPHVVSVICDISNVKFVDIIGY</sequence>
<organism evidence="2 3">
    <name type="scientific">Medicago truncatula</name>
    <name type="common">Barrel medic</name>
    <name type="synonym">Medicago tribuloides</name>
    <dbReference type="NCBI Taxonomy" id="3880"/>
    <lineage>
        <taxon>Eukaryota</taxon>
        <taxon>Viridiplantae</taxon>
        <taxon>Streptophyta</taxon>
        <taxon>Embryophyta</taxon>
        <taxon>Tracheophyta</taxon>
        <taxon>Spermatophyta</taxon>
        <taxon>Magnoliopsida</taxon>
        <taxon>eudicotyledons</taxon>
        <taxon>Gunneridae</taxon>
        <taxon>Pentapetalae</taxon>
        <taxon>rosids</taxon>
        <taxon>fabids</taxon>
        <taxon>Fabales</taxon>
        <taxon>Fabaceae</taxon>
        <taxon>Papilionoideae</taxon>
        <taxon>50 kb inversion clade</taxon>
        <taxon>NPAAA clade</taxon>
        <taxon>Hologalegina</taxon>
        <taxon>IRL clade</taxon>
        <taxon>Trifolieae</taxon>
        <taxon>Medicago</taxon>
    </lineage>
</organism>
<gene>
    <name evidence="2" type="ORF">MtrunA17_Chr4g0042811</name>
</gene>
<accession>A0A396IB85</accession>
<feature type="transmembrane region" description="Helical" evidence="1">
    <location>
        <begin position="270"/>
        <end position="289"/>
    </location>
</feature>
<evidence type="ECO:0000313" key="2">
    <source>
        <dbReference type="EMBL" id="RHN62013.1"/>
    </source>
</evidence>
<dbReference type="PANTHER" id="PTHR33133">
    <property type="entry name" value="OS08G0107100 PROTEIN-RELATED"/>
    <property type="match status" value="1"/>
</dbReference>
<keyword evidence="1" id="KW-1133">Transmembrane helix</keyword>